<accession>A0A818AN49</accession>
<proteinExistence type="predicted"/>
<feature type="compositionally biased region" description="Acidic residues" evidence="1">
    <location>
        <begin position="81"/>
        <end position="92"/>
    </location>
</feature>
<comment type="caution">
    <text evidence="2">The sequence shown here is derived from an EMBL/GenBank/DDBJ whole genome shotgun (WGS) entry which is preliminary data.</text>
</comment>
<dbReference type="EMBL" id="CAJOBQ010003625">
    <property type="protein sequence ID" value="CAF4612654.1"/>
    <property type="molecule type" value="Genomic_DNA"/>
</dbReference>
<evidence type="ECO:0000313" key="2">
    <source>
        <dbReference type="EMBL" id="CAF3402600.1"/>
    </source>
</evidence>
<feature type="compositionally biased region" description="Basic and acidic residues" evidence="1">
    <location>
        <begin position="71"/>
        <end position="80"/>
    </location>
</feature>
<dbReference type="AlphaFoldDB" id="A0A818AN49"/>
<feature type="compositionally biased region" description="Acidic residues" evidence="1">
    <location>
        <begin position="58"/>
        <end position="70"/>
    </location>
</feature>
<name>A0A818AN49_9BILA</name>
<dbReference type="Proteomes" id="UP000663862">
    <property type="component" value="Unassembled WGS sequence"/>
</dbReference>
<sequence length="192" mass="21640">MYYDYEAQDEHLQPLPRFIDDGEESDSSADNDQCEIVTDTEDSGNSLVNLNKYLNMDSTDDDEASADEEREQTVLEKSIGEDEFEQDDDSDDPVLSNLISSTTTTPITSVSSVIQLQKPLAKATGNQGSTKRKRKQWSIKEKLSALNSFEKNLGNKQLTAHQHGCSRYLSSQWLKGKMELETLSKLKHDKNN</sequence>
<reference evidence="2" key="1">
    <citation type="submission" date="2021-02" db="EMBL/GenBank/DDBJ databases">
        <authorList>
            <person name="Nowell W R."/>
        </authorList>
    </citation>
    <scope>NUCLEOTIDE SEQUENCE</scope>
</reference>
<organism evidence="2 4">
    <name type="scientific">Rotaria socialis</name>
    <dbReference type="NCBI Taxonomy" id="392032"/>
    <lineage>
        <taxon>Eukaryota</taxon>
        <taxon>Metazoa</taxon>
        <taxon>Spiralia</taxon>
        <taxon>Gnathifera</taxon>
        <taxon>Rotifera</taxon>
        <taxon>Eurotatoria</taxon>
        <taxon>Bdelloidea</taxon>
        <taxon>Philodinida</taxon>
        <taxon>Philodinidae</taxon>
        <taxon>Rotaria</taxon>
    </lineage>
</organism>
<gene>
    <name evidence="2" type="ORF">FME351_LOCUS9208</name>
    <name evidence="3" type="ORF">TSG867_LOCUS28535</name>
</gene>
<evidence type="ECO:0000256" key="1">
    <source>
        <dbReference type="SAM" id="MobiDB-lite"/>
    </source>
</evidence>
<evidence type="ECO:0000313" key="3">
    <source>
        <dbReference type="EMBL" id="CAF4612654.1"/>
    </source>
</evidence>
<feature type="compositionally biased region" description="Acidic residues" evidence="1">
    <location>
        <begin position="21"/>
        <end position="32"/>
    </location>
</feature>
<dbReference type="EMBL" id="CAJNYU010000993">
    <property type="protein sequence ID" value="CAF3402600.1"/>
    <property type="molecule type" value="Genomic_DNA"/>
</dbReference>
<feature type="region of interest" description="Disordered" evidence="1">
    <location>
        <begin position="55"/>
        <end position="102"/>
    </location>
</feature>
<evidence type="ECO:0000313" key="4">
    <source>
        <dbReference type="Proteomes" id="UP000663869"/>
    </source>
</evidence>
<dbReference type="Proteomes" id="UP000663869">
    <property type="component" value="Unassembled WGS sequence"/>
</dbReference>
<feature type="region of interest" description="Disordered" evidence="1">
    <location>
        <begin position="1"/>
        <end position="32"/>
    </location>
</feature>
<protein>
    <submittedName>
        <fullName evidence="2">Uncharacterized protein</fullName>
    </submittedName>
</protein>